<protein>
    <recommendedName>
        <fullName evidence="5">DUF1207 domain-containing protein</fullName>
    </recommendedName>
</protein>
<feature type="compositionally biased region" description="Low complexity" evidence="1">
    <location>
        <begin position="120"/>
        <end position="140"/>
    </location>
</feature>
<dbReference type="STRING" id="1185876.BN8_06173"/>
<feature type="compositionally biased region" description="Polar residues" evidence="1">
    <location>
        <begin position="22"/>
        <end position="32"/>
    </location>
</feature>
<comment type="caution">
    <text evidence="3">The sequence shown here is derived from an EMBL/GenBank/DDBJ whole genome shotgun (WGS) entry which is preliminary data.</text>
</comment>
<proteinExistence type="predicted"/>
<dbReference type="OrthoDB" id="238106at2"/>
<sequence length="480" mass="55082">MKKALFVFIFSNLLSLLALGQQPGSTPAQTATRPAASQPRPLTPEEQREKEKRERAAEKERQLRAKWAQEQRDYQAKQAQKERDRLAKKAEKERRRQEQEAQKSASRTAKVTTTPPPATATPEPAQPQAQPAETQPTETAVTPAAPRTEPKERSSDADRQNQREQERVARQAQKEQERLARETEAREARERKKQQKAAEAPTVISNPRQLGPDTVASVRVTKEFLPKGHLFEPILLDPLEAQAFISVLPGYWMDGNRYKGSIVPFEFGFIKPIYRRTLAPDRANEWVLDVASYTQFEVYYDTDKNRQRRQLVNNDYKLSFIYNLLRGKNTWRFRLYHLSSHLGDDFIIRNRITTYTTNPVNYELLDATYSRTSTSGWRTYGGIGFVLRKSSERKLLSAQIGTYYRKPATQSPRLVGGVDVKFWQQTDFRPGIHAGLGLEVGRPASGITFLLEGYSGFRPYSQYEDQQTTWLGIGMYMNPF</sequence>
<dbReference type="AlphaFoldDB" id="I2GSA9"/>
<feature type="compositionally biased region" description="Basic and acidic residues" evidence="1">
    <location>
        <begin position="148"/>
        <end position="190"/>
    </location>
</feature>
<feature type="chain" id="PRO_5003660140" description="DUF1207 domain-containing protein" evidence="2">
    <location>
        <begin position="21"/>
        <end position="480"/>
    </location>
</feature>
<evidence type="ECO:0008006" key="5">
    <source>
        <dbReference type="Google" id="ProtNLM"/>
    </source>
</evidence>
<name>I2GSA9_9BACT</name>
<dbReference type="Proteomes" id="UP000009309">
    <property type="component" value="Unassembled WGS sequence"/>
</dbReference>
<dbReference type="eggNOG" id="COG3170">
    <property type="taxonomic scope" value="Bacteria"/>
</dbReference>
<dbReference type="RefSeq" id="WP_009285349.1">
    <property type="nucleotide sequence ID" value="NZ_CAIT01000010.1"/>
</dbReference>
<dbReference type="Pfam" id="PF06727">
    <property type="entry name" value="DUF1207"/>
    <property type="match status" value="1"/>
</dbReference>
<keyword evidence="4" id="KW-1185">Reference proteome</keyword>
<gene>
    <name evidence="3" type="ORF">BN8_06173</name>
</gene>
<evidence type="ECO:0000256" key="1">
    <source>
        <dbReference type="SAM" id="MobiDB-lite"/>
    </source>
</evidence>
<evidence type="ECO:0000256" key="2">
    <source>
        <dbReference type="SAM" id="SignalP"/>
    </source>
</evidence>
<dbReference type="InterPro" id="IPR009599">
    <property type="entry name" value="DUF1207"/>
</dbReference>
<feature type="region of interest" description="Disordered" evidence="1">
    <location>
        <begin position="22"/>
        <end position="210"/>
    </location>
</feature>
<dbReference type="EMBL" id="CAIT01000010">
    <property type="protein sequence ID" value="CCH56788.1"/>
    <property type="molecule type" value="Genomic_DNA"/>
</dbReference>
<keyword evidence="2" id="KW-0732">Signal</keyword>
<accession>I2GSA9</accession>
<feature type="compositionally biased region" description="Basic and acidic residues" evidence="1">
    <location>
        <begin position="43"/>
        <end position="101"/>
    </location>
</feature>
<reference evidence="3 4" key="1">
    <citation type="journal article" date="2012" name="J. Bacteriol.">
        <title>Genome Sequence of the Filamentous Bacterium Fibrisoma limi BUZ 3T.</title>
        <authorList>
            <person name="Filippini M."/>
            <person name="Qi W."/>
            <person name="Jaenicke S."/>
            <person name="Goesmann A."/>
            <person name="Smits T.H."/>
            <person name="Bagheri H.C."/>
        </authorList>
    </citation>
    <scope>NUCLEOTIDE SEQUENCE [LARGE SCALE GENOMIC DNA]</scope>
    <source>
        <strain evidence="4">BUZ 3T</strain>
    </source>
</reference>
<feature type="signal peptide" evidence="2">
    <location>
        <begin position="1"/>
        <end position="20"/>
    </location>
</feature>
<evidence type="ECO:0000313" key="4">
    <source>
        <dbReference type="Proteomes" id="UP000009309"/>
    </source>
</evidence>
<organism evidence="3 4">
    <name type="scientific">Fibrisoma limi BUZ 3</name>
    <dbReference type="NCBI Taxonomy" id="1185876"/>
    <lineage>
        <taxon>Bacteria</taxon>
        <taxon>Pseudomonadati</taxon>
        <taxon>Bacteroidota</taxon>
        <taxon>Cytophagia</taxon>
        <taxon>Cytophagales</taxon>
        <taxon>Spirosomataceae</taxon>
        <taxon>Fibrisoma</taxon>
    </lineage>
</organism>
<evidence type="ECO:0000313" key="3">
    <source>
        <dbReference type="EMBL" id="CCH56788.1"/>
    </source>
</evidence>